<keyword evidence="5" id="KW-0479">Metal-binding</keyword>
<evidence type="ECO:0000256" key="2">
    <source>
        <dbReference type="ARBA" id="ARBA00004401"/>
    </source>
</evidence>
<sequence>MLEFDNFKTFWQRRSKLEKRLILFVLLLLVVLIIFILHMIFSKGENCTTVDCVSAATHILDYIDPSVRPCDDFHQFVCGSFIKKAKEYNKATILKSMQEQTESRIEALITADPDDTSTHSLKLQRQFYRSCINTTSIEADENEHFLTLLDAMGGWPVIKSNFWDEKNFDWNMMMVKARKLGLSFQKFIGFHVTTNDENKIGLQILPPDDVDHISYEMMEPYVEVMRDIAILLHAPSLGISSELRHVVHFQNELHRIVTNSRTANIKPKQLRIHKWQQIFPRISWVQLINNVLSDVVSMKETDVLTIVSEQYLRDLEVLLLKTQKRVQANYIIWKTIEKFIPFLTEEVRKRYDKYQRQHTDQKTGRSRREVCIDLSKHMFTDVAEIEYVRQYADPDTRREITEIFEKVKEKLLRRLKTTSKLTVELDREMEEEMRNVTMHIGISDAFYDVTESEKHLGYNKLAFGNDDLVRMVTKTSINRIDHLFANIGKEKDDGDLDFVDRTLAAVNAFYIDAANLFVLPVPLLQDIFYNKKRPNYMNYGTLVSTIGHEYAHSLAKLGNKTYVEQGKHLIVYNQAFFEAFGESSRCFEEEYEHFHNETHSSEIPVNYNETLEENIADFIGTDIAYELYQDYVDEHGSELKLPGVDFTPNQIFWMMTGTFLCKKPEAGSEAVHHAAGVYRINYRLRNLPQFARDFHCPKGSFMNPEEKCSIF</sequence>
<dbReference type="AlphaFoldDB" id="A0ABD2P491"/>
<keyword evidence="7" id="KW-0862">Zinc</keyword>
<gene>
    <name evidence="12" type="ORF">HHI36_000305</name>
</gene>
<evidence type="ECO:0000313" key="12">
    <source>
        <dbReference type="EMBL" id="KAL3285781.1"/>
    </source>
</evidence>
<evidence type="ECO:0000256" key="4">
    <source>
        <dbReference type="ARBA" id="ARBA00022670"/>
    </source>
</evidence>
<accession>A0ABD2P491</accession>
<feature type="domain" description="Peptidase M13 N-terminal" evidence="11">
    <location>
        <begin position="69"/>
        <end position="442"/>
    </location>
</feature>
<dbReference type="GO" id="GO:0046872">
    <property type="term" value="F:metal ion binding"/>
    <property type="evidence" value="ECO:0007669"/>
    <property type="project" value="UniProtKB-KW"/>
</dbReference>
<evidence type="ECO:0000313" key="13">
    <source>
        <dbReference type="Proteomes" id="UP001516400"/>
    </source>
</evidence>
<dbReference type="EMBL" id="JABFTP020000185">
    <property type="protein sequence ID" value="KAL3285781.1"/>
    <property type="molecule type" value="Genomic_DNA"/>
</dbReference>
<evidence type="ECO:0000256" key="6">
    <source>
        <dbReference type="ARBA" id="ARBA00022801"/>
    </source>
</evidence>
<dbReference type="InterPro" id="IPR024079">
    <property type="entry name" value="MetalloPept_cat_dom_sf"/>
</dbReference>
<evidence type="ECO:0000256" key="9">
    <source>
        <dbReference type="SAM" id="Phobius"/>
    </source>
</evidence>
<evidence type="ECO:0000256" key="1">
    <source>
        <dbReference type="ARBA" id="ARBA00001947"/>
    </source>
</evidence>
<organism evidence="12 13">
    <name type="scientific">Cryptolaemus montrouzieri</name>
    <dbReference type="NCBI Taxonomy" id="559131"/>
    <lineage>
        <taxon>Eukaryota</taxon>
        <taxon>Metazoa</taxon>
        <taxon>Ecdysozoa</taxon>
        <taxon>Arthropoda</taxon>
        <taxon>Hexapoda</taxon>
        <taxon>Insecta</taxon>
        <taxon>Pterygota</taxon>
        <taxon>Neoptera</taxon>
        <taxon>Endopterygota</taxon>
        <taxon>Coleoptera</taxon>
        <taxon>Polyphaga</taxon>
        <taxon>Cucujiformia</taxon>
        <taxon>Coccinelloidea</taxon>
        <taxon>Coccinellidae</taxon>
        <taxon>Scymninae</taxon>
        <taxon>Scymnini</taxon>
        <taxon>Cryptolaemus</taxon>
    </lineage>
</organism>
<dbReference type="InterPro" id="IPR018497">
    <property type="entry name" value="Peptidase_M13_C"/>
</dbReference>
<comment type="cofactor">
    <cofactor evidence="1">
        <name>Zn(2+)</name>
        <dbReference type="ChEBI" id="CHEBI:29105"/>
    </cofactor>
</comment>
<evidence type="ECO:0000256" key="5">
    <source>
        <dbReference type="ARBA" id="ARBA00022723"/>
    </source>
</evidence>
<feature type="transmembrane region" description="Helical" evidence="9">
    <location>
        <begin position="21"/>
        <end position="41"/>
    </location>
</feature>
<keyword evidence="9" id="KW-0472">Membrane</keyword>
<dbReference type="InterPro" id="IPR008753">
    <property type="entry name" value="Peptidase_M13_N"/>
</dbReference>
<evidence type="ECO:0000259" key="10">
    <source>
        <dbReference type="Pfam" id="PF01431"/>
    </source>
</evidence>
<dbReference type="Pfam" id="PF01431">
    <property type="entry name" value="Peptidase_M13"/>
    <property type="match status" value="1"/>
</dbReference>
<keyword evidence="6" id="KW-0378">Hydrolase</keyword>
<keyword evidence="9" id="KW-0812">Transmembrane</keyword>
<reference evidence="12 13" key="1">
    <citation type="journal article" date="2021" name="BMC Biol.">
        <title>Horizontally acquired antibacterial genes associated with adaptive radiation of ladybird beetles.</title>
        <authorList>
            <person name="Li H.S."/>
            <person name="Tang X.F."/>
            <person name="Huang Y.H."/>
            <person name="Xu Z.Y."/>
            <person name="Chen M.L."/>
            <person name="Du X.Y."/>
            <person name="Qiu B.Y."/>
            <person name="Chen P.T."/>
            <person name="Zhang W."/>
            <person name="Slipinski A."/>
            <person name="Escalona H.E."/>
            <person name="Waterhouse R.M."/>
            <person name="Zwick A."/>
            <person name="Pang H."/>
        </authorList>
    </citation>
    <scope>NUCLEOTIDE SEQUENCE [LARGE SCALE GENOMIC DNA]</scope>
    <source>
        <strain evidence="12">SYSU2018</strain>
    </source>
</reference>
<evidence type="ECO:0000256" key="8">
    <source>
        <dbReference type="ARBA" id="ARBA00023049"/>
    </source>
</evidence>
<keyword evidence="9" id="KW-1133">Transmembrane helix</keyword>
<dbReference type="InterPro" id="IPR000718">
    <property type="entry name" value="Peptidase_M13"/>
</dbReference>
<dbReference type="PANTHER" id="PTHR11733:SF167">
    <property type="entry name" value="FI17812P1-RELATED"/>
    <property type="match status" value="1"/>
</dbReference>
<keyword evidence="4" id="KW-0645">Protease</keyword>
<evidence type="ECO:0000256" key="3">
    <source>
        <dbReference type="ARBA" id="ARBA00007357"/>
    </source>
</evidence>
<keyword evidence="8" id="KW-0482">Metalloprotease</keyword>
<feature type="domain" description="Peptidase M13 C-terminal" evidence="10">
    <location>
        <begin position="507"/>
        <end position="710"/>
    </location>
</feature>
<dbReference type="GO" id="GO:0008237">
    <property type="term" value="F:metallopeptidase activity"/>
    <property type="evidence" value="ECO:0007669"/>
    <property type="project" value="UniProtKB-KW"/>
</dbReference>
<comment type="caution">
    <text evidence="12">The sequence shown here is derived from an EMBL/GenBank/DDBJ whole genome shotgun (WGS) entry which is preliminary data.</text>
</comment>
<dbReference type="Proteomes" id="UP001516400">
    <property type="component" value="Unassembled WGS sequence"/>
</dbReference>
<dbReference type="PROSITE" id="PS51885">
    <property type="entry name" value="NEPRILYSIN"/>
    <property type="match status" value="1"/>
</dbReference>
<evidence type="ECO:0000256" key="7">
    <source>
        <dbReference type="ARBA" id="ARBA00022833"/>
    </source>
</evidence>
<dbReference type="Gene3D" id="1.10.1380.10">
    <property type="entry name" value="Neutral endopeptidase , domain2"/>
    <property type="match status" value="1"/>
</dbReference>
<comment type="subcellular location">
    <subcellularLocation>
        <location evidence="2">Cell membrane</location>
        <topology evidence="2">Single-pass type II membrane protein</topology>
    </subcellularLocation>
</comment>
<evidence type="ECO:0000259" key="11">
    <source>
        <dbReference type="Pfam" id="PF05649"/>
    </source>
</evidence>
<dbReference type="Pfam" id="PF05649">
    <property type="entry name" value="Peptidase_M13_N"/>
    <property type="match status" value="1"/>
</dbReference>
<dbReference type="CDD" id="cd08662">
    <property type="entry name" value="M13"/>
    <property type="match status" value="1"/>
</dbReference>
<dbReference type="GO" id="GO:0006508">
    <property type="term" value="P:proteolysis"/>
    <property type="evidence" value="ECO:0007669"/>
    <property type="project" value="UniProtKB-KW"/>
</dbReference>
<dbReference type="GO" id="GO:0005886">
    <property type="term" value="C:plasma membrane"/>
    <property type="evidence" value="ECO:0007669"/>
    <property type="project" value="UniProtKB-SubCell"/>
</dbReference>
<name>A0ABD2P491_9CUCU</name>
<comment type="similarity">
    <text evidence="3">Belongs to the peptidase M13 family.</text>
</comment>
<dbReference type="SUPFAM" id="SSF55486">
    <property type="entry name" value="Metalloproteases ('zincins'), catalytic domain"/>
    <property type="match status" value="1"/>
</dbReference>
<dbReference type="InterPro" id="IPR042089">
    <property type="entry name" value="Peptidase_M13_dom_2"/>
</dbReference>
<protein>
    <submittedName>
        <fullName evidence="12">Uncharacterized protein</fullName>
    </submittedName>
</protein>
<dbReference type="Gene3D" id="3.40.390.10">
    <property type="entry name" value="Collagenase (Catalytic Domain)"/>
    <property type="match status" value="1"/>
</dbReference>
<dbReference type="PANTHER" id="PTHR11733">
    <property type="entry name" value="ZINC METALLOPROTEASE FAMILY M13 NEPRILYSIN-RELATED"/>
    <property type="match status" value="1"/>
</dbReference>
<keyword evidence="13" id="KW-1185">Reference proteome</keyword>
<proteinExistence type="inferred from homology"/>